<dbReference type="PATRIC" id="fig|1293439.3.peg.349"/>
<dbReference type="OrthoDB" id="9942406at2"/>
<dbReference type="EMBL" id="LANJ01000011">
    <property type="protein sequence ID" value="KKC39377.1"/>
    <property type="molecule type" value="Genomic_DNA"/>
</dbReference>
<sequence>MWARSSDGQGGHYLLFAIGIVALIAGALVWHFGTAKYGWPVAQARVMSVEVECQIQLHSLPLLSRRRSDPFVIPCDQVERFAADNPSRSWNLNRIYSGNVEVTRDGRTVGVFMNLGGASNQRVGADFEVIQNPENLTQVTRMDQAMAETYAGGGLAGFGIFVLAIVFFWT</sequence>
<evidence type="ECO:0000313" key="2">
    <source>
        <dbReference type="EMBL" id="KKC39377.1"/>
    </source>
</evidence>
<proteinExistence type="predicted"/>
<reference evidence="2 3" key="1">
    <citation type="submission" date="2015-03" db="EMBL/GenBank/DDBJ databases">
        <authorList>
            <person name="Lepp D."/>
            <person name="Hassan Y.I."/>
            <person name="Li X.-Z."/>
            <person name="Zhou T."/>
        </authorList>
    </citation>
    <scope>NUCLEOTIDE SEQUENCE [LARGE SCALE GENOMIC DNA]</scope>
    <source>
        <strain evidence="2 3">E84</strain>
    </source>
</reference>
<dbReference type="AlphaFoldDB" id="A0A0F5QEF1"/>
<accession>A0A0F5QEF1</accession>
<feature type="transmembrane region" description="Helical" evidence="1">
    <location>
        <begin position="150"/>
        <end position="169"/>
    </location>
</feature>
<comment type="caution">
    <text evidence="2">The sequence shown here is derived from an EMBL/GenBank/DDBJ whole genome shotgun (WGS) entry which is preliminary data.</text>
</comment>
<evidence type="ECO:0000313" key="3">
    <source>
        <dbReference type="Proteomes" id="UP000033411"/>
    </source>
</evidence>
<feature type="transmembrane region" description="Helical" evidence="1">
    <location>
        <begin position="12"/>
        <end position="33"/>
    </location>
</feature>
<protein>
    <submittedName>
        <fullName evidence="2">Uncharacterized protein</fullName>
    </submittedName>
</protein>
<keyword evidence="3" id="KW-1185">Reference proteome</keyword>
<evidence type="ECO:0000256" key="1">
    <source>
        <dbReference type="SAM" id="Phobius"/>
    </source>
</evidence>
<keyword evidence="1" id="KW-1133">Transmembrane helix</keyword>
<dbReference type="Proteomes" id="UP000033411">
    <property type="component" value="Unassembled WGS sequence"/>
</dbReference>
<keyword evidence="1" id="KW-0812">Transmembrane</keyword>
<name>A0A0F5QEF1_9HYPH</name>
<dbReference type="STRING" id="1293439.WH87_03955"/>
<organism evidence="2 3">
    <name type="scientific">Devosia epidermidihirudinis</name>
    <dbReference type="NCBI Taxonomy" id="1293439"/>
    <lineage>
        <taxon>Bacteria</taxon>
        <taxon>Pseudomonadati</taxon>
        <taxon>Pseudomonadota</taxon>
        <taxon>Alphaproteobacteria</taxon>
        <taxon>Hyphomicrobiales</taxon>
        <taxon>Devosiaceae</taxon>
        <taxon>Devosia</taxon>
    </lineage>
</organism>
<gene>
    <name evidence="2" type="ORF">WH87_03955</name>
</gene>
<keyword evidence="1" id="KW-0472">Membrane</keyword>
<dbReference type="RefSeq" id="WP_046138394.1">
    <property type="nucleotide sequence ID" value="NZ_LANJ01000011.1"/>
</dbReference>